<feature type="transmembrane region" description="Helical" evidence="1">
    <location>
        <begin position="232"/>
        <end position="250"/>
    </location>
</feature>
<name>A0A0W0R6B4_9GAMM</name>
<dbReference type="KEGG" id="ladl:NCTC12735_00008"/>
<dbReference type="Proteomes" id="UP000281170">
    <property type="component" value="Chromosome"/>
</dbReference>
<proteinExistence type="predicted"/>
<accession>A0A0W0R6B4</accession>
<reference evidence="3 5" key="2">
    <citation type="submission" date="2018-12" db="EMBL/GenBank/DDBJ databases">
        <authorList>
            <consortium name="Pathogen Informatics"/>
        </authorList>
    </citation>
    <scope>NUCLEOTIDE SEQUENCE [LARGE SCALE GENOMIC DNA]</scope>
    <source>
        <strain evidence="3 5">NCTC12735</strain>
    </source>
</reference>
<keyword evidence="4" id="KW-1185">Reference proteome</keyword>
<keyword evidence="1" id="KW-0812">Transmembrane</keyword>
<dbReference type="AlphaFoldDB" id="A0A0W0R6B4"/>
<evidence type="ECO:0000313" key="3">
    <source>
        <dbReference type="EMBL" id="VEH81034.1"/>
    </source>
</evidence>
<dbReference type="EMBL" id="LR134410">
    <property type="protein sequence ID" value="VEH81034.1"/>
    <property type="molecule type" value="Genomic_DNA"/>
</dbReference>
<feature type="transmembrane region" description="Helical" evidence="1">
    <location>
        <begin position="256"/>
        <end position="277"/>
    </location>
</feature>
<keyword evidence="1" id="KW-0472">Membrane</keyword>
<keyword evidence="1" id="KW-1133">Transmembrane helix</keyword>
<evidence type="ECO:0000313" key="2">
    <source>
        <dbReference type="EMBL" id="KTC66630.1"/>
    </source>
</evidence>
<dbReference type="Proteomes" id="UP000054859">
    <property type="component" value="Unassembled WGS sequence"/>
</dbReference>
<protein>
    <submittedName>
        <fullName evidence="2">Uncharacterized protein</fullName>
    </submittedName>
</protein>
<gene>
    <name evidence="2" type="ORF">Lade_1288</name>
    <name evidence="3" type="ORF">NCTC12735_00008</name>
</gene>
<evidence type="ECO:0000313" key="5">
    <source>
        <dbReference type="Proteomes" id="UP000281170"/>
    </source>
</evidence>
<dbReference type="STRING" id="45056.Lade_1288"/>
<evidence type="ECO:0000256" key="1">
    <source>
        <dbReference type="SAM" id="Phobius"/>
    </source>
</evidence>
<dbReference type="PATRIC" id="fig|45056.6.peg.1330"/>
<evidence type="ECO:0000313" key="4">
    <source>
        <dbReference type="Proteomes" id="UP000054859"/>
    </source>
</evidence>
<dbReference type="OrthoDB" id="5638419at2"/>
<reference evidence="2 4" key="1">
    <citation type="submission" date="2015-11" db="EMBL/GenBank/DDBJ databases">
        <title>Identification of large and diverse effector repertoires of 38 Legionella species.</title>
        <authorList>
            <person name="Burstein D."/>
            <person name="Amaro F."/>
            <person name="Zusman T."/>
            <person name="Lifshitz Z."/>
            <person name="Cohen O."/>
            <person name="Gilbert J.A."/>
            <person name="Pupko T."/>
            <person name="Shuman H.A."/>
            <person name="Segal G."/>
        </authorList>
    </citation>
    <scope>NUCLEOTIDE SEQUENCE [LARGE SCALE GENOMIC DNA]</scope>
    <source>
        <strain evidence="2 4">1762-AUS-E</strain>
    </source>
</reference>
<sequence length="294" mass="32538">MPSLLQVLYQHQPLGFEDTFEGLTTSEALHKLFFQLHEKMPQSPPFAAKPQFSCDTYISGVDPSVWEQKDEFAAQISQKIPNAVICHMRLYQTDRAHWHALCAFLDEKGELKQIIITDSRTQQGKGVTAQLDIDNNPFLRIHANKISFIPGIQQPIGTVTCWFHCLANLVSLANTGTVYVRKQPFGSLSTELLRVLNVTTLAVDPSLSSSLFKPHKKPFNESEGQNSYCMRMVQLGCGMLLATALVVPAIAVTHKIAIALLIAGIFTGILMLCAALFSKNSKEPTDRVISTPVI</sequence>
<dbReference type="RefSeq" id="WP_058462287.1">
    <property type="nucleotide sequence ID" value="NZ_CAAAHS010000010.1"/>
</dbReference>
<dbReference type="EMBL" id="LNKA01000001">
    <property type="protein sequence ID" value="KTC66630.1"/>
    <property type="molecule type" value="Genomic_DNA"/>
</dbReference>
<organism evidence="2 4">
    <name type="scientific">Legionella adelaidensis</name>
    <dbReference type="NCBI Taxonomy" id="45056"/>
    <lineage>
        <taxon>Bacteria</taxon>
        <taxon>Pseudomonadati</taxon>
        <taxon>Pseudomonadota</taxon>
        <taxon>Gammaproteobacteria</taxon>
        <taxon>Legionellales</taxon>
        <taxon>Legionellaceae</taxon>
        <taxon>Legionella</taxon>
    </lineage>
</organism>